<dbReference type="SUPFAM" id="SSF56194">
    <property type="entry name" value="Uridine diphospho-N-Acetylenolpyruvylglucosamine reductase, MurB, C-terminal domain"/>
    <property type="match status" value="1"/>
</dbReference>
<evidence type="ECO:0000256" key="5">
    <source>
        <dbReference type="ARBA" id="ARBA00012518"/>
    </source>
</evidence>
<keyword evidence="13 19" id="KW-0573">Peptidoglycan synthesis</keyword>
<comment type="similarity">
    <text evidence="19">Belongs to the MurB family.</text>
</comment>
<dbReference type="GO" id="GO:0071949">
    <property type="term" value="F:FAD binding"/>
    <property type="evidence" value="ECO:0007669"/>
    <property type="project" value="InterPro"/>
</dbReference>
<evidence type="ECO:0000256" key="13">
    <source>
        <dbReference type="ARBA" id="ARBA00022984"/>
    </source>
</evidence>
<gene>
    <name evidence="19" type="primary">murB</name>
    <name evidence="21" type="ORF">UABAM_01805</name>
</gene>
<evidence type="ECO:0000256" key="9">
    <source>
        <dbReference type="ARBA" id="ARBA00022630"/>
    </source>
</evidence>
<accession>A0A5S9IKC2</accession>
<dbReference type="InterPro" id="IPR036635">
    <property type="entry name" value="MurB_C_sf"/>
</dbReference>
<keyword evidence="22" id="KW-1185">Reference proteome</keyword>
<feature type="active site" description="Proton donor" evidence="19">
    <location>
        <position position="228"/>
    </location>
</feature>
<evidence type="ECO:0000256" key="16">
    <source>
        <dbReference type="ARBA" id="ARBA00023316"/>
    </source>
</evidence>
<dbReference type="GO" id="GO:0071555">
    <property type="term" value="P:cell wall organization"/>
    <property type="evidence" value="ECO:0007669"/>
    <property type="project" value="UniProtKB-KW"/>
</dbReference>
<keyword evidence="16 19" id="KW-0961">Cell wall biogenesis/degradation</keyword>
<dbReference type="AlphaFoldDB" id="A0A5S9IKC2"/>
<dbReference type="RefSeq" id="WP_151967652.1">
    <property type="nucleotide sequence ID" value="NZ_AP019860.1"/>
</dbReference>
<keyword evidence="9 19" id="KW-0285">Flavoprotein</keyword>
<reference evidence="21 22" key="1">
    <citation type="submission" date="2019-08" db="EMBL/GenBank/DDBJ databases">
        <title>Complete genome sequence of Candidatus Uab amorphum.</title>
        <authorList>
            <person name="Shiratori T."/>
            <person name="Suzuki S."/>
            <person name="Kakizawa Y."/>
            <person name="Ishida K."/>
        </authorList>
    </citation>
    <scope>NUCLEOTIDE SEQUENCE [LARGE SCALE GENOMIC DNA]</scope>
    <source>
        <strain evidence="21 22">SRT547</strain>
    </source>
</reference>
<feature type="active site" evidence="19">
    <location>
        <position position="298"/>
    </location>
</feature>
<sequence length="302" mass="33882">MNEKLKKHMGSWSQNHGIPIAFDVDLRKFTYFYIGGKAQVLFTPTNIEQMQQCIELCTKWQIKPKILGKGSNLLIATQQIPVVIATKNLCGYKIQDNIIIAHSGASLAIVVRKAVFDGLSLEKLVGIPGTVGGAVYGNAGTKINNELYAIGDFVEEVKTVSLCDAKMKRWQRSEMEFAYRSSGLCDELIVEVQMKIPRNERQFLIASWKELARKKSATQPYKNKSAGCIFRNPPQLSAWKLIHQAKLAELSVGDIMVSPQHANFIINKGNGCAQDVLQVIANIQQRIYEEFGIRLVLEIQIW</sequence>
<dbReference type="SUPFAM" id="SSF56176">
    <property type="entry name" value="FAD-binding/transporter-associated domain-like"/>
    <property type="match status" value="1"/>
</dbReference>
<evidence type="ECO:0000256" key="15">
    <source>
        <dbReference type="ARBA" id="ARBA00023306"/>
    </source>
</evidence>
<dbReference type="GO" id="GO:0005829">
    <property type="term" value="C:cytosol"/>
    <property type="evidence" value="ECO:0007669"/>
    <property type="project" value="TreeGrafter"/>
</dbReference>
<dbReference type="GO" id="GO:0009252">
    <property type="term" value="P:peptidoglycan biosynthetic process"/>
    <property type="evidence" value="ECO:0007669"/>
    <property type="project" value="UniProtKB-UniRule"/>
</dbReference>
<keyword evidence="12 19" id="KW-0133">Cell shape</keyword>
<evidence type="ECO:0000256" key="14">
    <source>
        <dbReference type="ARBA" id="ARBA00023002"/>
    </source>
</evidence>
<dbReference type="Pfam" id="PF02873">
    <property type="entry name" value="MurB_C"/>
    <property type="match status" value="1"/>
</dbReference>
<evidence type="ECO:0000313" key="22">
    <source>
        <dbReference type="Proteomes" id="UP000326354"/>
    </source>
</evidence>
<evidence type="ECO:0000256" key="1">
    <source>
        <dbReference type="ARBA" id="ARBA00001974"/>
    </source>
</evidence>
<dbReference type="KEGG" id="uam:UABAM_01805"/>
<comment type="cofactor">
    <cofactor evidence="1 19">
        <name>FAD</name>
        <dbReference type="ChEBI" id="CHEBI:57692"/>
    </cofactor>
</comment>
<evidence type="ECO:0000256" key="3">
    <source>
        <dbReference type="ARBA" id="ARBA00004496"/>
    </source>
</evidence>
<dbReference type="Gene3D" id="3.30.43.10">
    <property type="entry name" value="Uridine Diphospho-n-acetylenolpyruvylglucosamine Reductase, domain 2"/>
    <property type="match status" value="1"/>
</dbReference>
<dbReference type="InterPro" id="IPR016167">
    <property type="entry name" value="FAD-bd_PCMH_sub1"/>
</dbReference>
<evidence type="ECO:0000256" key="12">
    <source>
        <dbReference type="ARBA" id="ARBA00022960"/>
    </source>
</evidence>
<name>A0A5S9IKC2_UABAM</name>
<comment type="subcellular location">
    <subcellularLocation>
        <location evidence="3 19">Cytoplasm</location>
    </subcellularLocation>
</comment>
<dbReference type="NCBIfam" id="TIGR00179">
    <property type="entry name" value="murB"/>
    <property type="match status" value="1"/>
</dbReference>
<evidence type="ECO:0000256" key="8">
    <source>
        <dbReference type="ARBA" id="ARBA00022618"/>
    </source>
</evidence>
<keyword evidence="10 19" id="KW-0274">FAD</keyword>
<dbReference type="EC" id="1.3.1.98" evidence="5 19"/>
<keyword evidence="11 19" id="KW-0521">NADP</keyword>
<dbReference type="GO" id="GO:0051301">
    <property type="term" value="P:cell division"/>
    <property type="evidence" value="ECO:0007669"/>
    <property type="project" value="UniProtKB-KW"/>
</dbReference>
<evidence type="ECO:0000256" key="11">
    <source>
        <dbReference type="ARBA" id="ARBA00022857"/>
    </source>
</evidence>
<evidence type="ECO:0000256" key="10">
    <source>
        <dbReference type="ARBA" id="ARBA00022827"/>
    </source>
</evidence>
<evidence type="ECO:0000256" key="17">
    <source>
        <dbReference type="ARBA" id="ARBA00031026"/>
    </source>
</evidence>
<keyword evidence="7 19" id="KW-0963">Cytoplasm</keyword>
<feature type="active site" evidence="19">
    <location>
        <position position="180"/>
    </location>
</feature>
<dbReference type="EMBL" id="AP019860">
    <property type="protein sequence ID" value="BBM83453.1"/>
    <property type="molecule type" value="Genomic_DNA"/>
</dbReference>
<feature type="domain" description="FAD-binding PCMH-type" evidence="20">
    <location>
        <begin position="33"/>
        <end position="199"/>
    </location>
</feature>
<dbReference type="InterPro" id="IPR003170">
    <property type="entry name" value="MurB"/>
</dbReference>
<dbReference type="GO" id="GO:0008360">
    <property type="term" value="P:regulation of cell shape"/>
    <property type="evidence" value="ECO:0007669"/>
    <property type="project" value="UniProtKB-KW"/>
</dbReference>
<dbReference type="Pfam" id="PF01565">
    <property type="entry name" value="FAD_binding_4"/>
    <property type="match status" value="1"/>
</dbReference>
<evidence type="ECO:0000313" key="21">
    <source>
        <dbReference type="EMBL" id="BBM83453.1"/>
    </source>
</evidence>
<dbReference type="Gene3D" id="3.30.465.10">
    <property type="match status" value="1"/>
</dbReference>
<comment type="catalytic activity">
    <reaction evidence="18 19">
        <text>UDP-N-acetyl-alpha-D-muramate + NADP(+) = UDP-N-acetyl-3-O-(1-carboxyvinyl)-alpha-D-glucosamine + NADPH + H(+)</text>
        <dbReference type="Rhea" id="RHEA:12248"/>
        <dbReference type="ChEBI" id="CHEBI:15378"/>
        <dbReference type="ChEBI" id="CHEBI:57783"/>
        <dbReference type="ChEBI" id="CHEBI:58349"/>
        <dbReference type="ChEBI" id="CHEBI:68483"/>
        <dbReference type="ChEBI" id="CHEBI:70757"/>
        <dbReference type="EC" id="1.3.1.98"/>
    </reaction>
</comment>
<dbReference type="OrthoDB" id="9804753at2"/>
<keyword evidence="15 19" id="KW-0131">Cell cycle</keyword>
<evidence type="ECO:0000256" key="19">
    <source>
        <dbReference type="HAMAP-Rule" id="MF_00037"/>
    </source>
</evidence>
<dbReference type="Proteomes" id="UP000326354">
    <property type="component" value="Chromosome"/>
</dbReference>
<keyword evidence="8 19" id="KW-0132">Cell division</keyword>
<evidence type="ECO:0000259" key="20">
    <source>
        <dbReference type="PROSITE" id="PS51387"/>
    </source>
</evidence>
<dbReference type="InterPro" id="IPR036318">
    <property type="entry name" value="FAD-bd_PCMH-like_sf"/>
</dbReference>
<evidence type="ECO:0000256" key="6">
    <source>
        <dbReference type="ARBA" id="ARBA00015188"/>
    </source>
</evidence>
<dbReference type="GO" id="GO:0008762">
    <property type="term" value="F:UDP-N-acetylmuramate dehydrogenase activity"/>
    <property type="evidence" value="ECO:0007669"/>
    <property type="project" value="UniProtKB-UniRule"/>
</dbReference>
<protein>
    <recommendedName>
        <fullName evidence="6 19">UDP-N-acetylenolpyruvoylglucosamine reductase</fullName>
        <ecNumber evidence="5 19">1.3.1.98</ecNumber>
    </recommendedName>
    <alternativeName>
        <fullName evidence="17 19">UDP-N-acetylmuramate dehydrogenase</fullName>
    </alternativeName>
</protein>
<dbReference type="PANTHER" id="PTHR21071">
    <property type="entry name" value="UDP-N-ACETYLENOLPYRUVOYLGLUCOSAMINE REDUCTASE"/>
    <property type="match status" value="1"/>
</dbReference>
<dbReference type="InterPro" id="IPR006094">
    <property type="entry name" value="Oxid_FAD_bind_N"/>
</dbReference>
<evidence type="ECO:0000256" key="7">
    <source>
        <dbReference type="ARBA" id="ARBA00022490"/>
    </source>
</evidence>
<evidence type="ECO:0000256" key="2">
    <source>
        <dbReference type="ARBA" id="ARBA00003921"/>
    </source>
</evidence>
<dbReference type="HAMAP" id="MF_00037">
    <property type="entry name" value="MurB"/>
    <property type="match status" value="1"/>
</dbReference>
<dbReference type="InterPro" id="IPR011601">
    <property type="entry name" value="MurB_C"/>
</dbReference>
<dbReference type="Gene3D" id="3.90.78.10">
    <property type="entry name" value="UDP-N-acetylenolpyruvoylglucosamine reductase, C-terminal domain"/>
    <property type="match status" value="1"/>
</dbReference>
<dbReference type="PROSITE" id="PS51387">
    <property type="entry name" value="FAD_PCMH"/>
    <property type="match status" value="1"/>
</dbReference>
<comment type="pathway">
    <text evidence="4 19">Cell wall biogenesis; peptidoglycan biosynthesis.</text>
</comment>
<keyword evidence="14 19" id="KW-0560">Oxidoreductase</keyword>
<dbReference type="InterPro" id="IPR016169">
    <property type="entry name" value="FAD-bd_PCMH_sub2"/>
</dbReference>
<organism evidence="21 22">
    <name type="scientific">Uabimicrobium amorphum</name>
    <dbReference type="NCBI Taxonomy" id="2596890"/>
    <lineage>
        <taxon>Bacteria</taxon>
        <taxon>Pseudomonadati</taxon>
        <taxon>Planctomycetota</taxon>
        <taxon>Candidatus Uabimicrobiia</taxon>
        <taxon>Candidatus Uabimicrobiales</taxon>
        <taxon>Candidatus Uabimicrobiaceae</taxon>
        <taxon>Candidatus Uabimicrobium</taxon>
    </lineage>
</organism>
<comment type="function">
    <text evidence="2 19">Cell wall formation.</text>
</comment>
<evidence type="ECO:0000256" key="4">
    <source>
        <dbReference type="ARBA" id="ARBA00004752"/>
    </source>
</evidence>
<dbReference type="InterPro" id="IPR016166">
    <property type="entry name" value="FAD-bd_PCMH"/>
</dbReference>
<dbReference type="UniPathway" id="UPA00219"/>
<evidence type="ECO:0000256" key="18">
    <source>
        <dbReference type="ARBA" id="ARBA00048914"/>
    </source>
</evidence>
<proteinExistence type="inferred from homology"/>
<dbReference type="PANTHER" id="PTHR21071:SF4">
    <property type="entry name" value="UDP-N-ACETYLENOLPYRUVOYLGLUCOSAMINE REDUCTASE"/>
    <property type="match status" value="1"/>
</dbReference>